<protein>
    <submittedName>
        <fullName evidence="2">Uncharacterized protein</fullName>
    </submittedName>
</protein>
<reference evidence="2" key="1">
    <citation type="submission" date="2021-04" db="EMBL/GenBank/DDBJ databases">
        <title>Phylogenetic analysis of Acidobacteriaceae.</title>
        <authorList>
            <person name="Qiu L."/>
            <person name="Zhang Q."/>
        </authorList>
    </citation>
    <scope>NUCLEOTIDE SEQUENCE</scope>
    <source>
        <strain evidence="2">DSM 25168</strain>
    </source>
</reference>
<feature type="transmembrane region" description="Helical" evidence="1">
    <location>
        <begin position="36"/>
        <end position="53"/>
    </location>
</feature>
<evidence type="ECO:0000313" key="2">
    <source>
        <dbReference type="EMBL" id="UWZ82443.1"/>
    </source>
</evidence>
<keyword evidence="1" id="KW-1133">Transmembrane helix</keyword>
<dbReference type="KEGG" id="orp:MOP44_17920"/>
<evidence type="ECO:0000256" key="1">
    <source>
        <dbReference type="SAM" id="Phobius"/>
    </source>
</evidence>
<keyword evidence="3" id="KW-1185">Reference proteome</keyword>
<dbReference type="RefSeq" id="WP_260791627.1">
    <property type="nucleotide sequence ID" value="NZ_CP093313.1"/>
</dbReference>
<dbReference type="EMBL" id="CP093313">
    <property type="protein sequence ID" value="UWZ82443.1"/>
    <property type="molecule type" value="Genomic_DNA"/>
</dbReference>
<keyword evidence="1" id="KW-0812">Transmembrane</keyword>
<evidence type="ECO:0000313" key="3">
    <source>
        <dbReference type="Proteomes" id="UP001059380"/>
    </source>
</evidence>
<name>A0A9J7BIW2_9BACT</name>
<organism evidence="2 3">
    <name type="scientific">Occallatibacter riparius</name>
    <dbReference type="NCBI Taxonomy" id="1002689"/>
    <lineage>
        <taxon>Bacteria</taxon>
        <taxon>Pseudomonadati</taxon>
        <taxon>Acidobacteriota</taxon>
        <taxon>Terriglobia</taxon>
        <taxon>Terriglobales</taxon>
        <taxon>Acidobacteriaceae</taxon>
        <taxon>Occallatibacter</taxon>
    </lineage>
</organism>
<gene>
    <name evidence="2" type="ORF">MOP44_17920</name>
</gene>
<keyword evidence="1" id="KW-0472">Membrane</keyword>
<proteinExistence type="predicted"/>
<feature type="transmembrane region" description="Helical" evidence="1">
    <location>
        <begin position="59"/>
        <end position="77"/>
    </location>
</feature>
<dbReference type="Proteomes" id="UP001059380">
    <property type="component" value="Chromosome"/>
</dbReference>
<feature type="transmembrane region" description="Helical" evidence="1">
    <location>
        <begin position="6"/>
        <end position="24"/>
    </location>
</feature>
<dbReference type="AlphaFoldDB" id="A0A9J7BIW2"/>
<sequence>MNLTIVPVSLIILAAVSVPAAMLIPRSRAKGRMRLAGSLLLGMGFISEFPAALHDVPPLWRAALVPIGGLFLVWAGIRKYRRDPEGRTSPAQIL</sequence>
<accession>A0A9J7BIW2</accession>